<feature type="compositionally biased region" description="Basic residues" evidence="3">
    <location>
        <begin position="181"/>
        <end position="191"/>
    </location>
</feature>
<comment type="similarity">
    <text evidence="1 2">Belongs to the SCAR/WAVE family.</text>
</comment>
<evidence type="ECO:0000256" key="3">
    <source>
        <dbReference type="SAM" id="MobiDB-lite"/>
    </source>
</evidence>
<feature type="region of interest" description="Disordered" evidence="3">
    <location>
        <begin position="172"/>
        <end position="194"/>
    </location>
</feature>
<reference evidence="4" key="1">
    <citation type="journal article" date="2023" name="GigaByte">
        <title>Genome assembly of the bearded iris, Iris pallida Lam.</title>
        <authorList>
            <person name="Bruccoleri R.E."/>
            <person name="Oakeley E.J."/>
            <person name="Faust A.M.E."/>
            <person name="Altorfer M."/>
            <person name="Dessus-Babus S."/>
            <person name="Burckhardt D."/>
            <person name="Oertli M."/>
            <person name="Naumann U."/>
            <person name="Petersen F."/>
            <person name="Wong J."/>
        </authorList>
    </citation>
    <scope>NUCLEOTIDE SEQUENCE</scope>
    <source>
        <strain evidence="4">GSM-AAB239-AS_SAM_17_03QT</strain>
    </source>
</reference>
<name>A0AAX6G5E8_IRIPA</name>
<keyword evidence="5" id="KW-1185">Reference proteome</keyword>
<dbReference type="GO" id="GO:0030036">
    <property type="term" value="P:actin cytoskeleton organization"/>
    <property type="evidence" value="ECO:0007669"/>
    <property type="project" value="UniProtKB-UniRule"/>
</dbReference>
<dbReference type="Gene3D" id="1.20.5.340">
    <property type="match status" value="1"/>
</dbReference>
<accession>A0AAX6G5E8</accession>
<evidence type="ECO:0000313" key="5">
    <source>
        <dbReference type="Proteomes" id="UP001140949"/>
    </source>
</evidence>
<dbReference type="AlphaFoldDB" id="A0AAX6G5E8"/>
<comment type="function">
    <text evidence="2">Involved in regulation of actin and microtubule organization. Part of a WAVE complex that activates the Arp2/3 complex.</text>
</comment>
<dbReference type="PANTHER" id="PTHR12902">
    <property type="entry name" value="WASP-1"/>
    <property type="match status" value="1"/>
</dbReference>
<dbReference type="GO" id="GO:2000601">
    <property type="term" value="P:positive regulation of Arp2/3 complex-mediated actin nucleation"/>
    <property type="evidence" value="ECO:0007669"/>
    <property type="project" value="TreeGrafter"/>
</dbReference>
<feature type="compositionally biased region" description="Polar residues" evidence="3">
    <location>
        <begin position="203"/>
        <end position="212"/>
    </location>
</feature>
<dbReference type="GO" id="GO:0034237">
    <property type="term" value="F:protein kinase A regulatory subunit binding"/>
    <property type="evidence" value="ECO:0007669"/>
    <property type="project" value="TreeGrafter"/>
</dbReference>
<keyword evidence="2" id="KW-0206">Cytoskeleton</keyword>
<evidence type="ECO:0000256" key="1">
    <source>
        <dbReference type="ARBA" id="ARBA00006993"/>
    </source>
</evidence>
<feature type="region of interest" description="Disordered" evidence="3">
    <location>
        <begin position="203"/>
        <end position="222"/>
    </location>
</feature>
<dbReference type="EMBL" id="JANAVB010022997">
    <property type="protein sequence ID" value="KAJ6823391.1"/>
    <property type="molecule type" value="Genomic_DNA"/>
</dbReference>
<keyword evidence="2" id="KW-0009">Actin-binding</keyword>
<dbReference type="GO" id="GO:0005856">
    <property type="term" value="C:cytoskeleton"/>
    <property type="evidence" value="ECO:0007669"/>
    <property type="project" value="UniProtKB-SubCell"/>
</dbReference>
<gene>
    <name evidence="4" type="ORF">M6B38_383800</name>
</gene>
<dbReference type="InterPro" id="IPR028288">
    <property type="entry name" value="SCAR/WAVE_fam"/>
</dbReference>
<keyword evidence="2" id="KW-0963">Cytoplasm</keyword>
<dbReference type="PANTHER" id="PTHR12902:SF33">
    <property type="entry name" value="PROTEIN SCAR3"/>
    <property type="match status" value="1"/>
</dbReference>
<dbReference type="GO" id="GO:0071933">
    <property type="term" value="F:Arp2/3 complex binding"/>
    <property type="evidence" value="ECO:0007669"/>
    <property type="project" value="TreeGrafter"/>
</dbReference>
<comment type="subcellular location">
    <subcellularLocation>
        <location evidence="2">Cytoplasm</location>
        <location evidence="2">Cytoskeleton</location>
    </subcellularLocation>
</comment>
<proteinExistence type="inferred from homology"/>
<dbReference type="GO" id="GO:0003779">
    <property type="term" value="F:actin binding"/>
    <property type="evidence" value="ECO:0007669"/>
    <property type="project" value="UniProtKB-UniRule"/>
</dbReference>
<comment type="caution">
    <text evidence="4">The sequence shown here is derived from an EMBL/GenBank/DDBJ whole genome shotgun (WGS) entry which is preliminary data.</text>
</comment>
<reference evidence="4" key="2">
    <citation type="submission" date="2023-04" db="EMBL/GenBank/DDBJ databases">
        <authorList>
            <person name="Bruccoleri R.E."/>
            <person name="Oakeley E.J."/>
            <person name="Faust A.-M."/>
            <person name="Dessus-Babus S."/>
            <person name="Altorfer M."/>
            <person name="Burckhardt D."/>
            <person name="Oertli M."/>
            <person name="Naumann U."/>
            <person name="Petersen F."/>
            <person name="Wong J."/>
        </authorList>
    </citation>
    <scope>NUCLEOTIDE SEQUENCE</scope>
    <source>
        <strain evidence="4">GSM-AAB239-AS_SAM_17_03QT</strain>
        <tissue evidence="4">Leaf</tissue>
    </source>
</reference>
<organism evidence="4 5">
    <name type="scientific">Iris pallida</name>
    <name type="common">Sweet iris</name>
    <dbReference type="NCBI Taxonomy" id="29817"/>
    <lineage>
        <taxon>Eukaryota</taxon>
        <taxon>Viridiplantae</taxon>
        <taxon>Streptophyta</taxon>
        <taxon>Embryophyta</taxon>
        <taxon>Tracheophyta</taxon>
        <taxon>Spermatophyta</taxon>
        <taxon>Magnoliopsida</taxon>
        <taxon>Liliopsida</taxon>
        <taxon>Asparagales</taxon>
        <taxon>Iridaceae</taxon>
        <taxon>Iridoideae</taxon>
        <taxon>Irideae</taxon>
        <taxon>Iris</taxon>
    </lineage>
</organism>
<evidence type="ECO:0000256" key="2">
    <source>
        <dbReference type="RuleBase" id="RU367034"/>
    </source>
</evidence>
<dbReference type="Gene3D" id="6.10.280.150">
    <property type="match status" value="1"/>
</dbReference>
<sequence length="1051" mass="115923">MPLVRLQVRNEYALSDPELYRGAAREDPKPALDGLAVAGLVGILRQLGDLAEFAADVFHDLHEQVMKMGARGKEISSRIQQIESALPSLEKAVQNQTSHMHFAYIAGCDWRANVRTVRSQLICSDLPQYMLDSYEECCDPPRLYLLDKFDNAGAGACLRRYSDPSYFRRAMASSEPVKPEKVKRKKKGSRLRSREMQEVFIPQESSSTQFASPGTDHLSFSDENISMTDTKSKSEVERESTFFDSETRVNFQVTDMHPMVYNDLECNGSSASTSNINHSDAPANVLHNEPVENTADDDSLQELSAPSSSSVTWDEKTEIVKPASPELCDVALLYRDQDAVPLPLDSESSNLDCENAKLGKSNQGYIEFDVGEIPVSLSYGNHFDNVTSETENYLDANNTLESEIETDGEFLSKREVKTIPNCSYPDRKSELSELKETDSSLDCNDAQASVASCSSTDDYIPPRLSNLVPSDGFGHDQSMCVTDFVPKHDSSVKIDYNGSHISYVSGVSGYGDLNADVSPELSTVSEQVEQAENTEAKIFKPQDPPAASLQVPSFRCWTNGGILGLEPSKPPDFSMLNGRSIENSETLVCGEGMTRNMFFVDESVTSHDISVKTSQESFQVLSLGELDKNREIYNERTYANDHGLVLKETNATHPVSNLVGYASIESQFNGFEHSISASVPELAHRLLANSLQTRISVNNVDVPTPSELVNDDCRKSERISLQNVHPVVPNGVLSHTSHGLDNEKMEVESSVKLASNSSLNPGSSSPPLEHMKISFQPVNGFQTSKLKLDFAGGNHHDCIRDLTFPSLQLIPGPSVVLDSASESDDDTFCRSSYASQDLLSLQSESNSEFWGEERNGSQKPKVSDNSFRIAPSITSMISTLEFEKMDKCKIENLEDGSGTLAFYSGPIRDLPGIDSMIYPKKHQEVCDSFSIVPIDSKPLLSSELPSPQPPPLPPMQWLVVKSSSSLEAKSSTEAAVVNHLDACIPSLVTLQKKEQHAQRLRCNPEAVIHSSKKTHNQQNLNGHVELNCTSNSNKPDEREDLLQQIRNKAIL</sequence>
<dbReference type="Proteomes" id="UP001140949">
    <property type="component" value="Unassembled WGS sequence"/>
</dbReference>
<evidence type="ECO:0000313" key="4">
    <source>
        <dbReference type="EMBL" id="KAJ6823391.1"/>
    </source>
</evidence>
<protein>
    <recommendedName>
        <fullName evidence="2">Protein SCAR</fullName>
    </recommendedName>
    <alternativeName>
        <fullName evidence="2">Protein WAVE</fullName>
    </alternativeName>
</protein>